<feature type="domain" description="MPN" evidence="7">
    <location>
        <begin position="31"/>
        <end position="154"/>
    </location>
</feature>
<evidence type="ECO:0000256" key="1">
    <source>
        <dbReference type="ARBA" id="ARBA00010243"/>
    </source>
</evidence>
<reference evidence="8 9" key="1">
    <citation type="journal article" date="2015" name="Genome Announc.">
        <title>Expanding the biotechnology potential of lactobacilli through comparative genomics of 213 strains and associated genera.</title>
        <authorList>
            <person name="Sun Z."/>
            <person name="Harris H.M."/>
            <person name="McCann A."/>
            <person name="Guo C."/>
            <person name="Argimon S."/>
            <person name="Zhang W."/>
            <person name="Yang X."/>
            <person name="Jeffery I.B."/>
            <person name="Cooney J.C."/>
            <person name="Kagawa T.F."/>
            <person name="Liu W."/>
            <person name="Song Y."/>
            <person name="Salvetti E."/>
            <person name="Wrobel A."/>
            <person name="Rasinkangas P."/>
            <person name="Parkhill J."/>
            <person name="Rea M.C."/>
            <person name="O'Sullivan O."/>
            <person name="Ritari J."/>
            <person name="Douillard F.P."/>
            <person name="Paul Ross R."/>
            <person name="Yang R."/>
            <person name="Briner A.E."/>
            <person name="Felis G.E."/>
            <person name="de Vos W.M."/>
            <person name="Barrangou R."/>
            <person name="Klaenhammer T.R."/>
            <person name="Caufield P.W."/>
            <person name="Cui Y."/>
            <person name="Zhang H."/>
            <person name="O'Toole P.W."/>
        </authorList>
    </citation>
    <scope>NUCLEOTIDE SEQUENCE [LARGE SCALE GENOMIC DNA]</scope>
    <source>
        <strain evidence="8 9">DSM 20505</strain>
    </source>
</reference>
<dbReference type="InterPro" id="IPR037518">
    <property type="entry name" value="MPN"/>
</dbReference>
<dbReference type="PROSITE" id="PS50249">
    <property type="entry name" value="MPN"/>
    <property type="match status" value="1"/>
</dbReference>
<dbReference type="Proteomes" id="UP000051679">
    <property type="component" value="Unassembled WGS sequence"/>
</dbReference>
<dbReference type="GO" id="GO:0008237">
    <property type="term" value="F:metallopeptidase activity"/>
    <property type="evidence" value="ECO:0007669"/>
    <property type="project" value="UniProtKB-KW"/>
</dbReference>
<protein>
    <recommendedName>
        <fullName evidence="7">MPN domain-containing protein</fullName>
    </recommendedName>
</protein>
<evidence type="ECO:0000256" key="5">
    <source>
        <dbReference type="ARBA" id="ARBA00022833"/>
    </source>
</evidence>
<keyword evidence="3" id="KW-0479">Metal-binding</keyword>
<dbReference type="PANTHER" id="PTHR30471:SF3">
    <property type="entry name" value="UPF0758 PROTEIN YEES-RELATED"/>
    <property type="match status" value="1"/>
</dbReference>
<evidence type="ECO:0000313" key="8">
    <source>
        <dbReference type="EMBL" id="KRM56668.1"/>
    </source>
</evidence>
<dbReference type="InterPro" id="IPR025657">
    <property type="entry name" value="RadC_JAB"/>
</dbReference>
<accession>A0A0R2A083</accession>
<evidence type="ECO:0000313" key="9">
    <source>
        <dbReference type="Proteomes" id="UP000051679"/>
    </source>
</evidence>
<dbReference type="GO" id="GO:0046872">
    <property type="term" value="F:metal ion binding"/>
    <property type="evidence" value="ECO:0007669"/>
    <property type="project" value="UniProtKB-KW"/>
</dbReference>
<dbReference type="Gene3D" id="3.40.140.10">
    <property type="entry name" value="Cytidine Deaminase, domain 2"/>
    <property type="match status" value="1"/>
</dbReference>
<evidence type="ECO:0000256" key="2">
    <source>
        <dbReference type="ARBA" id="ARBA00022670"/>
    </source>
</evidence>
<dbReference type="STRING" id="1291052.FC18_GL001802"/>
<name>A0A0R2A083_9LACO</name>
<sequence>MTQVTINDETQQIFTVKLVRVQPGIYGGGIELQDTQDAAELLSGYIHDDASETLVALFMDTQNRVIAYRRMFSGTINAVEFSPREIMQTALLCNAARILVGHNHPGGTTKPSPEDLHSTDVLIEAGQVLGIEVVDHIIISSTGKFASILDQRLIEAGYTGVAS</sequence>
<dbReference type="EMBL" id="AYYO01000001">
    <property type="protein sequence ID" value="KRM56668.1"/>
    <property type="molecule type" value="Genomic_DNA"/>
</dbReference>
<dbReference type="CDD" id="cd08071">
    <property type="entry name" value="MPN_DUF2466"/>
    <property type="match status" value="1"/>
</dbReference>
<evidence type="ECO:0000256" key="4">
    <source>
        <dbReference type="ARBA" id="ARBA00022801"/>
    </source>
</evidence>
<organism evidence="8 9">
    <name type="scientific">Lacticaseibacillus sharpeae JCM 1186 = DSM 20505</name>
    <dbReference type="NCBI Taxonomy" id="1291052"/>
    <lineage>
        <taxon>Bacteria</taxon>
        <taxon>Bacillati</taxon>
        <taxon>Bacillota</taxon>
        <taxon>Bacilli</taxon>
        <taxon>Lactobacillales</taxon>
        <taxon>Lactobacillaceae</taxon>
        <taxon>Lacticaseibacillus</taxon>
    </lineage>
</organism>
<dbReference type="PATRIC" id="fig|1291052.5.peg.1856"/>
<gene>
    <name evidence="8" type="ORF">FC18_GL001802</name>
</gene>
<evidence type="ECO:0000259" key="7">
    <source>
        <dbReference type="PROSITE" id="PS50249"/>
    </source>
</evidence>
<keyword evidence="4" id="KW-0378">Hydrolase</keyword>
<keyword evidence="9" id="KW-1185">Reference proteome</keyword>
<keyword evidence="5" id="KW-0862">Zinc</keyword>
<evidence type="ECO:0000256" key="6">
    <source>
        <dbReference type="ARBA" id="ARBA00023049"/>
    </source>
</evidence>
<keyword evidence="6" id="KW-0482">Metalloprotease</keyword>
<dbReference type="RefSeq" id="WP_054679380.1">
    <property type="nucleotide sequence ID" value="NZ_AYYO01000001.1"/>
</dbReference>
<dbReference type="InterPro" id="IPR001405">
    <property type="entry name" value="UPF0758"/>
</dbReference>
<dbReference type="PANTHER" id="PTHR30471">
    <property type="entry name" value="DNA REPAIR PROTEIN RADC"/>
    <property type="match status" value="1"/>
</dbReference>
<dbReference type="AlphaFoldDB" id="A0A0R2A083"/>
<comment type="similarity">
    <text evidence="1">Belongs to the UPF0758 family.</text>
</comment>
<dbReference type="Pfam" id="PF04002">
    <property type="entry name" value="RadC"/>
    <property type="match status" value="1"/>
</dbReference>
<proteinExistence type="inferred from homology"/>
<comment type="caution">
    <text evidence="8">The sequence shown here is derived from an EMBL/GenBank/DDBJ whole genome shotgun (WGS) entry which is preliminary data.</text>
</comment>
<keyword evidence="2" id="KW-0645">Protease</keyword>
<evidence type="ECO:0000256" key="3">
    <source>
        <dbReference type="ARBA" id="ARBA00022723"/>
    </source>
</evidence>
<dbReference type="GO" id="GO:0006508">
    <property type="term" value="P:proteolysis"/>
    <property type="evidence" value="ECO:0007669"/>
    <property type="project" value="UniProtKB-KW"/>
</dbReference>